<keyword evidence="1" id="KW-0732">Signal</keyword>
<dbReference type="SMART" id="SM00289">
    <property type="entry name" value="WR1"/>
    <property type="match status" value="4"/>
</dbReference>
<reference evidence="2" key="2">
    <citation type="journal article" date="2021" name="Genome Biol. Evol.">
        <title>Developing a high-quality reference genome for a parasitic bivalve with doubly uniparental inheritance (Bivalvia: Unionida).</title>
        <authorList>
            <person name="Smith C.H."/>
        </authorList>
    </citation>
    <scope>NUCLEOTIDE SEQUENCE</scope>
    <source>
        <strain evidence="2">CHS0354</strain>
        <tissue evidence="2">Mantle</tissue>
    </source>
</reference>
<accession>A0AAE0TJL1</accession>
<feature type="chain" id="PRO_5041916165" evidence="1">
    <location>
        <begin position="24"/>
        <end position="198"/>
    </location>
</feature>
<reference evidence="2" key="1">
    <citation type="journal article" date="2021" name="Genome Biol. Evol.">
        <title>A High-Quality Reference Genome for a Parasitic Bivalve with Doubly Uniparental Inheritance (Bivalvia: Unionida).</title>
        <authorList>
            <person name="Smith C.H."/>
        </authorList>
    </citation>
    <scope>NUCLEOTIDE SEQUENCE</scope>
    <source>
        <strain evidence="2">CHS0354</strain>
    </source>
</reference>
<evidence type="ECO:0000313" key="2">
    <source>
        <dbReference type="EMBL" id="KAK3611574.1"/>
    </source>
</evidence>
<proteinExistence type="predicted"/>
<organism evidence="2 3">
    <name type="scientific">Potamilus streckersoni</name>
    <dbReference type="NCBI Taxonomy" id="2493646"/>
    <lineage>
        <taxon>Eukaryota</taxon>
        <taxon>Metazoa</taxon>
        <taxon>Spiralia</taxon>
        <taxon>Lophotrochozoa</taxon>
        <taxon>Mollusca</taxon>
        <taxon>Bivalvia</taxon>
        <taxon>Autobranchia</taxon>
        <taxon>Heteroconchia</taxon>
        <taxon>Palaeoheterodonta</taxon>
        <taxon>Unionida</taxon>
        <taxon>Unionoidea</taxon>
        <taxon>Unionidae</taxon>
        <taxon>Ambleminae</taxon>
        <taxon>Lampsilini</taxon>
        <taxon>Potamilus</taxon>
    </lineage>
</organism>
<dbReference type="Proteomes" id="UP001195483">
    <property type="component" value="Unassembled WGS sequence"/>
</dbReference>
<dbReference type="EMBL" id="JAEAOA010001119">
    <property type="protein sequence ID" value="KAK3611574.1"/>
    <property type="molecule type" value="Genomic_DNA"/>
</dbReference>
<dbReference type="Pfam" id="PF14625">
    <property type="entry name" value="Lustrin_cystein"/>
    <property type="match status" value="2"/>
</dbReference>
<gene>
    <name evidence="2" type="ORF">CHS0354_018089</name>
</gene>
<protein>
    <submittedName>
        <fullName evidence="2">Uncharacterized protein</fullName>
    </submittedName>
</protein>
<name>A0AAE0TJL1_9BIVA</name>
<dbReference type="InterPro" id="IPR006150">
    <property type="entry name" value="Cys_repeat_1"/>
</dbReference>
<feature type="signal peptide" evidence="1">
    <location>
        <begin position="1"/>
        <end position="23"/>
    </location>
</feature>
<comment type="caution">
    <text evidence="2">The sequence shown here is derived from an EMBL/GenBank/DDBJ whole genome shotgun (WGS) entry which is preliminary data.</text>
</comment>
<dbReference type="InterPro" id="IPR028150">
    <property type="entry name" value="Lustrin_cystein"/>
</dbReference>
<keyword evidence="3" id="KW-1185">Reference proteome</keyword>
<sequence length="198" mass="20475">MLGRSIPLVLAIGSLLVIDFSETQTTCPRGTPLSRSCNPFTFPSTCPSEYYCYGSTEASGHCCPVSVTITCPSGGNPTGWCWPFGTNQCPLGHVCTSTSANEFGTCCPVDQQTEMPLPNCRNGGTPHGRCVENACPTGFVCQDAPGVSTGICCGTEMPQPTCPSGGTPLGNCVQNACPAGFYCQYAPGVSTGICCGNQ</sequence>
<reference evidence="2" key="3">
    <citation type="submission" date="2023-05" db="EMBL/GenBank/DDBJ databases">
        <authorList>
            <person name="Smith C.H."/>
        </authorList>
    </citation>
    <scope>NUCLEOTIDE SEQUENCE</scope>
    <source>
        <strain evidence="2">CHS0354</strain>
        <tissue evidence="2">Mantle</tissue>
    </source>
</reference>
<evidence type="ECO:0000256" key="1">
    <source>
        <dbReference type="SAM" id="SignalP"/>
    </source>
</evidence>
<dbReference type="AlphaFoldDB" id="A0AAE0TJL1"/>
<evidence type="ECO:0000313" key="3">
    <source>
        <dbReference type="Proteomes" id="UP001195483"/>
    </source>
</evidence>